<feature type="region of interest" description="Disordered" evidence="2">
    <location>
        <begin position="66"/>
        <end position="86"/>
    </location>
</feature>
<keyword evidence="4" id="KW-1185">Reference proteome</keyword>
<reference evidence="3 4" key="1">
    <citation type="submission" date="2024-05" db="EMBL/GenBank/DDBJ databases">
        <title>Haplotype-resolved chromosome-level genome assembly of Huyou (Citrus changshanensis).</title>
        <authorList>
            <person name="Miao C."/>
            <person name="Chen W."/>
            <person name="Wu Y."/>
            <person name="Wang L."/>
            <person name="Zhao S."/>
            <person name="Grierson D."/>
            <person name="Xu C."/>
            <person name="Chen K."/>
        </authorList>
    </citation>
    <scope>NUCLEOTIDE SEQUENCE [LARGE SCALE GENOMIC DNA]</scope>
    <source>
        <strain evidence="3">01-14</strain>
        <tissue evidence="3">Leaf</tissue>
    </source>
</reference>
<feature type="coiled-coil region" evidence="1">
    <location>
        <begin position="188"/>
        <end position="236"/>
    </location>
</feature>
<keyword evidence="1" id="KW-0175">Coiled coil</keyword>
<name>A0AAP0MS99_9ROSI</name>
<proteinExistence type="predicted"/>
<dbReference type="AlphaFoldDB" id="A0AAP0MS99"/>
<sequence length="318" mass="35524">MASLMPRTANGKNGANKASAPLEMEPSLKKFKSSDISFPPPTIEVFNNVPLISILLKGFRPTATNVGSFQNPEGSKQGSPSSGKNQDEELLNQYFRIYQEMGGSEIVLQNRDVFLKRAEPLLSPEFRTPLDGLSLSKIEDSYFNRIVSMFELFRGFLSYEDHCKKAITSLVDTISGQDKRISLLKSDMDLKSVKLAEAEAKLKKYELSNAHLSSRVESLEAELNERQVDIEFLKYQVVTSEQKASLMAEKIVEMQKYSNAYLSSRASHMENKIIEMQKYSKALSSAAAKAIEDLKSSEGKSQDYDANLLLYLASSNQA</sequence>
<evidence type="ECO:0000256" key="1">
    <source>
        <dbReference type="SAM" id="Coils"/>
    </source>
</evidence>
<protein>
    <submittedName>
        <fullName evidence="3">Uncharacterized protein</fullName>
    </submittedName>
</protein>
<feature type="compositionally biased region" description="Low complexity" evidence="2">
    <location>
        <begin position="9"/>
        <end position="18"/>
    </location>
</feature>
<comment type="caution">
    <text evidence="3">The sequence shown here is derived from an EMBL/GenBank/DDBJ whole genome shotgun (WGS) entry which is preliminary data.</text>
</comment>
<feature type="compositionally biased region" description="Polar residues" evidence="2">
    <location>
        <begin position="66"/>
        <end position="84"/>
    </location>
</feature>
<feature type="region of interest" description="Disordered" evidence="2">
    <location>
        <begin position="1"/>
        <end position="23"/>
    </location>
</feature>
<evidence type="ECO:0000256" key="2">
    <source>
        <dbReference type="SAM" id="MobiDB-lite"/>
    </source>
</evidence>
<evidence type="ECO:0000313" key="3">
    <source>
        <dbReference type="EMBL" id="KAK9221045.1"/>
    </source>
</evidence>
<dbReference type="Proteomes" id="UP001428341">
    <property type="component" value="Unassembled WGS sequence"/>
</dbReference>
<accession>A0AAP0MS99</accession>
<organism evidence="3 4">
    <name type="scientific">Citrus x changshan-huyou</name>
    <dbReference type="NCBI Taxonomy" id="2935761"/>
    <lineage>
        <taxon>Eukaryota</taxon>
        <taxon>Viridiplantae</taxon>
        <taxon>Streptophyta</taxon>
        <taxon>Embryophyta</taxon>
        <taxon>Tracheophyta</taxon>
        <taxon>Spermatophyta</taxon>
        <taxon>Magnoliopsida</taxon>
        <taxon>eudicotyledons</taxon>
        <taxon>Gunneridae</taxon>
        <taxon>Pentapetalae</taxon>
        <taxon>rosids</taxon>
        <taxon>malvids</taxon>
        <taxon>Sapindales</taxon>
        <taxon>Rutaceae</taxon>
        <taxon>Aurantioideae</taxon>
        <taxon>Citrus</taxon>
    </lineage>
</organism>
<dbReference type="EMBL" id="JBCGBO010000002">
    <property type="protein sequence ID" value="KAK9221045.1"/>
    <property type="molecule type" value="Genomic_DNA"/>
</dbReference>
<gene>
    <name evidence="3" type="ORF">WN944_009469</name>
</gene>
<evidence type="ECO:0000313" key="4">
    <source>
        <dbReference type="Proteomes" id="UP001428341"/>
    </source>
</evidence>